<evidence type="ECO:0000313" key="1">
    <source>
        <dbReference type="EMBL" id="ANE52395.1"/>
    </source>
</evidence>
<dbReference type="RefSeq" id="WP_066406810.1">
    <property type="nucleotide sequence ID" value="NZ_CP011390.1"/>
</dbReference>
<reference evidence="1 2" key="2">
    <citation type="journal article" date="2016" name="Int. J. Syst. Evol. Microbiol.">
        <title>Flavisolibacter tropicus sp. nov., isolated from tropical soil.</title>
        <authorList>
            <person name="Lee J.J."/>
            <person name="Kang M.S."/>
            <person name="Kim G.S."/>
            <person name="Lee C.S."/>
            <person name="Lim S."/>
            <person name="Lee J."/>
            <person name="Roh S.H."/>
            <person name="Kang H."/>
            <person name="Ha J.M."/>
            <person name="Bae S."/>
            <person name="Jung H.Y."/>
            <person name="Kim M.K."/>
        </authorList>
    </citation>
    <scope>NUCLEOTIDE SEQUENCE [LARGE SCALE GENOMIC DNA]</scope>
    <source>
        <strain evidence="1 2">LCS9</strain>
    </source>
</reference>
<reference evidence="2" key="1">
    <citation type="submission" date="2015-01" db="EMBL/GenBank/DDBJ databases">
        <title>Flavisolibacter sp./LCS9/ whole genome sequencing.</title>
        <authorList>
            <person name="Kim M.K."/>
            <person name="Srinivasan S."/>
            <person name="Lee J.-J."/>
        </authorList>
    </citation>
    <scope>NUCLEOTIDE SEQUENCE [LARGE SCALE GENOMIC DNA]</scope>
    <source>
        <strain evidence="2">LCS9</strain>
    </source>
</reference>
<protein>
    <recommendedName>
        <fullName evidence="3">Agenet-like domain-containing protein</fullName>
    </recommendedName>
</protein>
<dbReference type="EMBL" id="CP011390">
    <property type="protein sequence ID" value="ANE52395.1"/>
    <property type="molecule type" value="Genomic_DNA"/>
</dbReference>
<dbReference type="Gene3D" id="2.30.30.140">
    <property type="match status" value="4"/>
</dbReference>
<dbReference type="OrthoDB" id="9767236at2"/>
<evidence type="ECO:0008006" key="3">
    <source>
        <dbReference type="Google" id="ProtNLM"/>
    </source>
</evidence>
<evidence type="ECO:0000313" key="2">
    <source>
        <dbReference type="Proteomes" id="UP000077177"/>
    </source>
</evidence>
<dbReference type="AlphaFoldDB" id="A0A172TZ87"/>
<sequence length="412" mass="46864">MLMLARKNDKASSVPLFKKNHLTGKLIFNLLFLFIFSFLSSAQTIGSKVSFKGTDGRTYTGIIKEIKGNQYKIKYDSYDYEAWAQQSQFTLLNNTNANIISIGTRISFPGTDGKTYTGIIKEIQGNQYKVKYDGYDFEAWLQRNQFTVIGENTIATPEIKQPAKNGDWKVGDKVEAYDMYKDKWYNGTITIVLTDYNPQQWRVTFDNPKEHTFEYLSLTAQQIRPRGIRGAAFTLNTRVDAYYASGTPKGRATIIEIKDNGRYKVHYDGCGAYRDEEVDWSQVKPESTVSSNHTDITALYGKWAMFVYGYPNTVIHGDNVYREYSMGAKAPPLQINADGTYVWYDEYNKPPVKGNWATHAKIEGLTMGTEAENGIVLKDSHGVLWKIHKDRQDHIEARTMCSGTTQGGTRIR</sequence>
<organism evidence="1 2">
    <name type="scientific">Flavisolibacter tropicus</name>
    <dbReference type="NCBI Taxonomy" id="1492898"/>
    <lineage>
        <taxon>Bacteria</taxon>
        <taxon>Pseudomonadati</taxon>
        <taxon>Bacteroidota</taxon>
        <taxon>Chitinophagia</taxon>
        <taxon>Chitinophagales</taxon>
        <taxon>Chitinophagaceae</taxon>
        <taxon>Flavisolibacter</taxon>
    </lineage>
</organism>
<name>A0A172TZ87_9BACT</name>
<gene>
    <name evidence="1" type="ORF">SY85_19820</name>
</gene>
<dbReference type="Proteomes" id="UP000077177">
    <property type="component" value="Chromosome"/>
</dbReference>
<dbReference type="KEGG" id="fla:SY85_19820"/>
<dbReference type="STRING" id="1492898.SY85_19820"/>
<accession>A0A172TZ87</accession>
<keyword evidence="2" id="KW-1185">Reference proteome</keyword>
<proteinExistence type="predicted"/>